<dbReference type="AlphaFoldDB" id="A0A286RHQ7"/>
<organism evidence="1 2">
    <name type="scientific">Thermogutta terrifontis</name>
    <dbReference type="NCBI Taxonomy" id="1331910"/>
    <lineage>
        <taxon>Bacteria</taxon>
        <taxon>Pseudomonadati</taxon>
        <taxon>Planctomycetota</taxon>
        <taxon>Planctomycetia</taxon>
        <taxon>Pirellulales</taxon>
        <taxon>Thermoguttaceae</taxon>
        <taxon>Thermogutta</taxon>
    </lineage>
</organism>
<gene>
    <name evidence="1" type="ORF">THTE_2887</name>
</gene>
<sequence>MQVNGTLAIAMLMFCRPPLPNRLTRLPDGCMGPELPFMQKTRAIPPFG</sequence>
<dbReference type="KEGG" id="ttf:THTE_2887"/>
<proteinExistence type="predicted"/>
<accession>A0A286RHQ7</accession>
<protein>
    <submittedName>
        <fullName evidence="1">Uncharacterized protein</fullName>
    </submittedName>
</protein>
<evidence type="ECO:0000313" key="2">
    <source>
        <dbReference type="Proteomes" id="UP000215086"/>
    </source>
</evidence>
<dbReference type="EMBL" id="CP018477">
    <property type="protein sequence ID" value="ASV75489.1"/>
    <property type="molecule type" value="Genomic_DNA"/>
</dbReference>
<name>A0A286RHQ7_9BACT</name>
<keyword evidence="2" id="KW-1185">Reference proteome</keyword>
<reference evidence="1 2" key="1">
    <citation type="journal article" name="Front. Microbiol.">
        <title>Sugar Metabolism of the First Thermophilic Planctomycete Thermogutta terrifontis: Comparative Genomic and Transcriptomic Approaches.</title>
        <authorList>
            <person name="Elcheninov A.G."/>
            <person name="Menzel P."/>
            <person name="Gudbergsdottir S.R."/>
            <person name="Slesarev A.I."/>
            <person name="Kadnikov V.V."/>
            <person name="Krogh A."/>
            <person name="Bonch-Osmolovskaya E.A."/>
            <person name="Peng X."/>
            <person name="Kublanov I.V."/>
        </authorList>
    </citation>
    <scope>NUCLEOTIDE SEQUENCE [LARGE SCALE GENOMIC DNA]</scope>
    <source>
        <strain evidence="1 2">R1</strain>
    </source>
</reference>
<evidence type="ECO:0000313" key="1">
    <source>
        <dbReference type="EMBL" id="ASV75489.1"/>
    </source>
</evidence>
<dbReference type="Proteomes" id="UP000215086">
    <property type="component" value="Chromosome"/>
</dbReference>